<dbReference type="InterPro" id="IPR001478">
    <property type="entry name" value="PDZ"/>
</dbReference>
<reference evidence="3" key="1">
    <citation type="submission" date="2021-01" db="EMBL/GenBank/DDBJ databases">
        <authorList>
            <person name="Corre E."/>
            <person name="Pelletier E."/>
            <person name="Niang G."/>
            <person name="Scheremetjew M."/>
            <person name="Finn R."/>
            <person name="Kale V."/>
            <person name="Holt S."/>
            <person name="Cochrane G."/>
            <person name="Meng A."/>
            <person name="Brown T."/>
            <person name="Cohen L."/>
        </authorList>
    </citation>
    <scope>NUCLEOTIDE SEQUENCE</scope>
    <source>
        <strain evidence="3">OF101</strain>
    </source>
</reference>
<evidence type="ECO:0000256" key="1">
    <source>
        <dbReference type="SAM" id="MobiDB-lite"/>
    </source>
</evidence>
<name>A0A7S1S482_ALECA</name>
<evidence type="ECO:0000313" key="3">
    <source>
        <dbReference type="EMBL" id="CAD9184252.1"/>
    </source>
</evidence>
<sequence>MGATCCTAEDKQTGEAVTVEQAQGKESPPEEPMAGSLQEPKEEQPNAVRVENDKTATREFTVVLQKLEPGDKVGAKVARANNALEVMEVKDGLLLDHNKKNPDEAVQKGDLIVEGNGKTGSNTILDVITHSDRITFKIQRRAPSKEVPPKNGS</sequence>
<evidence type="ECO:0000259" key="2">
    <source>
        <dbReference type="PROSITE" id="PS50106"/>
    </source>
</evidence>
<proteinExistence type="predicted"/>
<feature type="domain" description="PDZ" evidence="2">
    <location>
        <begin position="61"/>
        <end position="132"/>
    </location>
</feature>
<protein>
    <recommendedName>
        <fullName evidence="2">PDZ domain-containing protein</fullName>
    </recommendedName>
</protein>
<dbReference type="AlphaFoldDB" id="A0A7S1S482"/>
<organism evidence="3">
    <name type="scientific">Alexandrium catenella</name>
    <name type="common">Red tide dinoflagellate</name>
    <name type="synonym">Gonyaulax catenella</name>
    <dbReference type="NCBI Taxonomy" id="2925"/>
    <lineage>
        <taxon>Eukaryota</taxon>
        <taxon>Sar</taxon>
        <taxon>Alveolata</taxon>
        <taxon>Dinophyceae</taxon>
        <taxon>Gonyaulacales</taxon>
        <taxon>Pyrocystaceae</taxon>
        <taxon>Alexandrium</taxon>
    </lineage>
</organism>
<dbReference type="PROSITE" id="PS50106">
    <property type="entry name" value="PDZ"/>
    <property type="match status" value="1"/>
</dbReference>
<accession>A0A7S1S482</accession>
<dbReference type="EMBL" id="HBGE01102380">
    <property type="protein sequence ID" value="CAD9184252.1"/>
    <property type="molecule type" value="Transcribed_RNA"/>
</dbReference>
<gene>
    <name evidence="3" type="ORF">ACAT0790_LOCUS61024</name>
</gene>
<feature type="region of interest" description="Disordered" evidence="1">
    <location>
        <begin position="1"/>
        <end position="54"/>
    </location>
</feature>
<feature type="compositionally biased region" description="Basic and acidic residues" evidence="1">
    <location>
        <begin position="39"/>
        <end position="54"/>
    </location>
</feature>